<comment type="caution">
    <text evidence="4">The sequence shown here is derived from an EMBL/GenBank/DDBJ whole genome shotgun (WGS) entry which is preliminary data.</text>
</comment>
<dbReference type="AlphaFoldDB" id="H0EGT7"/>
<evidence type="ECO:0000313" key="5">
    <source>
        <dbReference type="Proteomes" id="UP000005446"/>
    </source>
</evidence>
<evidence type="ECO:0000313" key="4">
    <source>
        <dbReference type="EMBL" id="EHL02277.1"/>
    </source>
</evidence>
<sequence>MSQHGLKAGGKTPKNAVHGSRKKSNLIEMRKKTTEGFAEILKLDVQHDLTNQMQPYLKFLNQKGDSDQNILHYIIGDVPKFQADDEMSEESFEDCGQSGQLNESLEDALEGFEESDYDQSMPHRRLFEWVVMKCVERLTEPNDSSLTPMQYAISSGRLQVVDWFQKLLLPDKTLKGLEPVSLFTEQIQLANHPSDHSSAPSGKNEVCAHKMLATAPGELDKIKSRNETIAKTLNLVRMIELLLEKHPQGIYSLIKNVTPYQVLIMGCMVGTPSPERRSVEEMFKECCIGNIGQKGKTRKTRRQRLDYLYPDKRKEYLRLPPVPSAQKHSSSASVTQSNIFDRQGYSDVYASVFEWLKGKGIWKIFRVRVDDICPRPHGDSFIEAALSGFQLDEFDWRKLDIGSDTIINGAPDGNDREEALNQYVESFIQRLTNRKPGLQIFPRRVSLDTEGNNKDHGKGLGGSSGRPQVCPNVRLFAIRVNDAGRNTTGARFTAITWAVETCKADIISMSWSFQSDAQAKINPDDVQLFREAIGKAIAQKKILFASLHDQGSTLDYKTFLPMGIQGVIRIGSSTSYGKPSDMNSDGSIEFALPGEKVENHASGKEVTGSSVATAIAAGLGALIIYCADVAKALVHE</sequence>
<dbReference type="InParanoid" id="H0EGT7"/>
<dbReference type="OrthoDB" id="5386278at2759"/>
<dbReference type="GO" id="GO:0004252">
    <property type="term" value="F:serine-type endopeptidase activity"/>
    <property type="evidence" value="ECO:0007669"/>
    <property type="project" value="UniProtKB-UniRule"/>
</dbReference>
<dbReference type="Gene3D" id="3.40.50.200">
    <property type="entry name" value="Peptidase S8/S53 domain"/>
    <property type="match status" value="1"/>
</dbReference>
<dbReference type="Proteomes" id="UP000005446">
    <property type="component" value="Unassembled WGS sequence"/>
</dbReference>
<feature type="active site" description="Charge relay system" evidence="1">
    <location>
        <position position="456"/>
    </location>
</feature>
<keyword evidence="5" id="KW-1185">Reference proteome</keyword>
<evidence type="ECO:0000256" key="2">
    <source>
        <dbReference type="SAM" id="MobiDB-lite"/>
    </source>
</evidence>
<keyword evidence="1" id="KW-0645">Protease</keyword>
<feature type="region of interest" description="Disordered" evidence="2">
    <location>
        <begin position="1"/>
        <end position="26"/>
    </location>
</feature>
<keyword evidence="1" id="KW-0378">Hydrolase</keyword>
<dbReference type="HOGENOM" id="CLU_006016_3_0_1"/>
<protein>
    <submittedName>
        <fullName evidence="4">Putative Subtilisin DY</fullName>
    </submittedName>
</protein>
<feature type="active site" description="Charge relay system" evidence="1">
    <location>
        <position position="370"/>
    </location>
</feature>
<gene>
    <name evidence="4" type="ORF">M7I_1707</name>
</gene>
<evidence type="ECO:0000256" key="1">
    <source>
        <dbReference type="PROSITE-ProRule" id="PRU01240"/>
    </source>
</evidence>
<dbReference type="EMBL" id="AGUE01000030">
    <property type="protein sequence ID" value="EHL02277.1"/>
    <property type="molecule type" value="Genomic_DNA"/>
</dbReference>
<dbReference type="GO" id="GO:0006508">
    <property type="term" value="P:proteolysis"/>
    <property type="evidence" value="ECO:0007669"/>
    <property type="project" value="UniProtKB-KW"/>
</dbReference>
<keyword evidence="1" id="KW-0720">Serine protease</keyword>
<name>H0EGT7_GLAL7</name>
<reference evidence="4 5" key="1">
    <citation type="journal article" date="2012" name="Eukaryot. Cell">
        <title>Genome sequence of the fungus Glarea lozoyensis: the first genome sequence of a species from the Helotiaceae family.</title>
        <authorList>
            <person name="Youssar L."/>
            <person name="Gruening B.A."/>
            <person name="Erxleben A."/>
            <person name="Guenther S."/>
            <person name="Huettel W."/>
        </authorList>
    </citation>
    <scope>NUCLEOTIDE SEQUENCE [LARGE SCALE GENOMIC DNA]</scope>
    <source>
        <strain evidence="5">ATCC 74030 / MF5533</strain>
    </source>
</reference>
<dbReference type="InterPro" id="IPR000209">
    <property type="entry name" value="Peptidase_S8/S53_dom"/>
</dbReference>
<proteinExistence type="inferred from homology"/>
<feature type="active site" description="Charge relay system" evidence="1">
    <location>
        <position position="610"/>
    </location>
</feature>
<feature type="domain" description="Peptidase S8/S53" evidence="3">
    <location>
        <begin position="466"/>
        <end position="624"/>
    </location>
</feature>
<dbReference type="PROSITE" id="PS51892">
    <property type="entry name" value="SUBTILASE"/>
    <property type="match status" value="1"/>
</dbReference>
<comment type="similarity">
    <text evidence="1">Belongs to the peptidase S8 family.</text>
</comment>
<dbReference type="InterPro" id="IPR036852">
    <property type="entry name" value="Peptidase_S8/S53_dom_sf"/>
</dbReference>
<evidence type="ECO:0000259" key="3">
    <source>
        <dbReference type="Pfam" id="PF00082"/>
    </source>
</evidence>
<dbReference type="SUPFAM" id="SSF52743">
    <property type="entry name" value="Subtilisin-like"/>
    <property type="match status" value="1"/>
</dbReference>
<dbReference type="Pfam" id="PF00082">
    <property type="entry name" value="Peptidase_S8"/>
    <property type="match status" value="1"/>
</dbReference>
<organism evidence="4 5">
    <name type="scientific">Glarea lozoyensis (strain ATCC 74030 / MF5533)</name>
    <dbReference type="NCBI Taxonomy" id="1104152"/>
    <lineage>
        <taxon>Eukaryota</taxon>
        <taxon>Fungi</taxon>
        <taxon>Dikarya</taxon>
        <taxon>Ascomycota</taxon>
        <taxon>Pezizomycotina</taxon>
        <taxon>Leotiomycetes</taxon>
        <taxon>Helotiales</taxon>
        <taxon>Helotiaceae</taxon>
        <taxon>Glarea</taxon>
    </lineage>
</organism>
<accession>H0EGT7</accession>